<reference evidence="2" key="1">
    <citation type="submission" date="2025-08" db="UniProtKB">
        <authorList>
            <consortium name="RefSeq"/>
        </authorList>
    </citation>
    <scope>IDENTIFICATION</scope>
    <source>
        <tissue evidence="2">Whole body</tissue>
    </source>
</reference>
<proteinExistence type="predicted"/>
<dbReference type="AlphaFoldDB" id="A0A8B8G2W4"/>
<sequence>MERLKEQVNRKVEIVENIFISINDEIGCQIQNASQKLDEFLITIDNSLSSILENLNSGDFMQFDFLRKSFGDVEDLINKRNQKINDFTNVTRELEKKRTALIETCYKQYMSELSGESFEWLFEKYLKNYNIIKLGNFRTYEDLRFKLVLLSENLRQDFLLRAYEVKLNIKANITKIFRDKFRTAAETIISDNIFVFQTKSIDIVNESNKLIDNLTYQVKKQLNFATIIEGSESLKTYSRNIDNTVDSVLLPLVDKAPEDIQSLSMKTLEELDRIMKDSGESLSPDEITAIGEEMLNEADGLLQDITETIMDVRLLLSDVKVAIQVIYELLRVSIDIIDGHSKRLTEARNIVLVALETNLRFNDTELNIFVDSFNVAFDSLVQASTETEVLMFEKKCNDELINIENRIQINRESEMYTISGYNDLVTSEFATISADIQDLLNSLPKIIKSVPEFNYLSESKFWKKSIETSIIPFKAAVDSCQKTFNERLLKLIEELITSDLLSNECAWTTFLTNGVEERYADAAKWLEQRTVIMNDGIAKRRTDEIEDHQNILERHIKVTQEMSEHLQRKTNELLEGFDRQRDLISKNVELVQSNIEQLPMLELSEKTNALRALVDSVANELNDQYKSHYNTVEWEYEAIRSSTSELIKSIKLFPEGGNHGHEEAKVIVDALNDLTRTMSEQQTETMNLLKRIDYGSLSKTKESLSKLINSVEIELDKKILIRKYYAINRIMKVTVNQEILNLEKMIDSLHTDLRHVEETFGKDDIAELSKRWSQLLAETQAFVDYFFESYRDIRVLLKSHTRDTIWNSKAENIKITNDSANTFLRGQSKFYDYCKTDFGSSTGTDVGARFLNNIHLAMRQYVSESQNNAADMALIESNNVWLTEQSDIAQVYREIMVETLGKIRATVSQAESIWISKLSEFCDFLRDGLHVAERKFKNDVLSTYHQEWLTGLTQECSSFDDESQSTRQRLKAIRDRLRDKLKPSHGHPDNAAKLEALLYEFRSVRSECEDTLQDVCARAKIRVEKLAKNYESGRPEDVMKATTMSVKCHSGLRIQLDNVNTNLPVLSVGNEYEAIPKSLVDRITEERAVEKAVKNVKRYTSETGAGIVFWSDNQRLWADNLHSFLQSCQNRFDDIQTFMAVEKLKLADWAMMFVQDIERVKELHR</sequence>
<keyword evidence="1" id="KW-1185">Reference proteome</keyword>
<dbReference type="Proteomes" id="UP000694846">
    <property type="component" value="Unplaced"/>
</dbReference>
<dbReference type="RefSeq" id="XP_025417000.1">
    <property type="nucleotide sequence ID" value="XM_025561215.1"/>
</dbReference>
<dbReference type="GeneID" id="112688152"/>
<organism evidence="1 2">
    <name type="scientific">Sipha flava</name>
    <name type="common">yellow sugarcane aphid</name>
    <dbReference type="NCBI Taxonomy" id="143950"/>
    <lineage>
        <taxon>Eukaryota</taxon>
        <taxon>Metazoa</taxon>
        <taxon>Ecdysozoa</taxon>
        <taxon>Arthropoda</taxon>
        <taxon>Hexapoda</taxon>
        <taxon>Insecta</taxon>
        <taxon>Pterygota</taxon>
        <taxon>Neoptera</taxon>
        <taxon>Paraneoptera</taxon>
        <taxon>Hemiptera</taxon>
        <taxon>Sternorrhyncha</taxon>
        <taxon>Aphidomorpha</taxon>
        <taxon>Aphidoidea</taxon>
        <taxon>Aphididae</taxon>
        <taxon>Sipha</taxon>
    </lineage>
</organism>
<gene>
    <name evidence="2" type="primary">LOC112688152</name>
</gene>
<accession>A0A8B8G2W4</accession>
<protein>
    <submittedName>
        <fullName evidence="2">Uncharacterized protein LOC112688152 isoform X1</fullName>
    </submittedName>
</protein>
<evidence type="ECO:0000313" key="2">
    <source>
        <dbReference type="RefSeq" id="XP_025417000.1"/>
    </source>
</evidence>
<dbReference type="OrthoDB" id="431588at2759"/>
<evidence type="ECO:0000313" key="1">
    <source>
        <dbReference type="Proteomes" id="UP000694846"/>
    </source>
</evidence>
<name>A0A8B8G2W4_9HEMI</name>